<organism evidence="3 4">
    <name type="scientific">Henningerozyma blattae (strain ATCC 34711 / CBS 6284 / DSM 70876 / NBRC 10599 / NRRL Y-10934 / UCD 77-7)</name>
    <name type="common">Yeast</name>
    <name type="synonym">Tetrapisispora blattae</name>
    <dbReference type="NCBI Taxonomy" id="1071380"/>
    <lineage>
        <taxon>Eukaryota</taxon>
        <taxon>Fungi</taxon>
        <taxon>Dikarya</taxon>
        <taxon>Ascomycota</taxon>
        <taxon>Saccharomycotina</taxon>
        <taxon>Saccharomycetes</taxon>
        <taxon>Saccharomycetales</taxon>
        <taxon>Saccharomycetaceae</taxon>
        <taxon>Henningerozyma</taxon>
    </lineage>
</organism>
<dbReference type="CDD" id="cd24139">
    <property type="entry name" value="SIP5-like"/>
    <property type="match status" value="1"/>
</dbReference>
<evidence type="ECO:0008006" key="5">
    <source>
        <dbReference type="Google" id="ProtNLM"/>
    </source>
</evidence>
<keyword evidence="4" id="KW-1185">Reference proteome</keyword>
<evidence type="ECO:0000256" key="1">
    <source>
        <dbReference type="ARBA" id="ARBA00010402"/>
    </source>
</evidence>
<dbReference type="OMA" id="FSTSWAE"/>
<gene>
    <name evidence="3" type="primary">TBLA0B09210</name>
    <name evidence="3" type="ORF">TBLA_0B09210</name>
</gene>
<feature type="region of interest" description="Disordered" evidence="2">
    <location>
        <begin position="1"/>
        <end position="43"/>
    </location>
</feature>
<dbReference type="HOGENOM" id="CLU_009068_2_0_1"/>
<dbReference type="GeneID" id="14494024"/>
<feature type="compositionally biased region" description="Basic residues" evidence="2">
    <location>
        <begin position="92"/>
        <end position="102"/>
    </location>
</feature>
<reference evidence="3 4" key="1">
    <citation type="journal article" date="2011" name="Proc. Natl. Acad. Sci. U.S.A.">
        <title>Evolutionary erosion of yeast sex chromosomes by mating-type switching accidents.</title>
        <authorList>
            <person name="Gordon J.L."/>
            <person name="Armisen D."/>
            <person name="Proux-Wera E."/>
            <person name="Oheigeartaigh S.S."/>
            <person name="Byrne K.P."/>
            <person name="Wolfe K.H."/>
        </authorList>
    </citation>
    <scope>NUCLEOTIDE SEQUENCE [LARGE SCALE GENOMIC DNA]</scope>
    <source>
        <strain evidence="4">ATCC 34711 / CBS 6284 / DSM 70876 / NBRC 10599 / NRRL Y-10934 / UCD 77-7</strain>
    </source>
</reference>
<dbReference type="AlphaFoldDB" id="I2H035"/>
<dbReference type="RefSeq" id="XP_004179256.1">
    <property type="nucleotide sequence ID" value="XM_004179208.1"/>
</dbReference>
<feature type="compositionally biased region" description="Low complexity" evidence="2">
    <location>
        <begin position="10"/>
        <end position="40"/>
    </location>
</feature>
<dbReference type="GO" id="GO:0005737">
    <property type="term" value="C:cytoplasm"/>
    <property type="evidence" value="ECO:0007669"/>
    <property type="project" value="TreeGrafter"/>
</dbReference>
<dbReference type="STRING" id="1071380.I2H035"/>
<dbReference type="InParanoid" id="I2H035"/>
<protein>
    <recommendedName>
        <fullName evidence="5">Protein SIP5</fullName>
    </recommendedName>
</protein>
<evidence type="ECO:0000256" key="2">
    <source>
        <dbReference type="SAM" id="MobiDB-lite"/>
    </source>
</evidence>
<dbReference type="eggNOG" id="KOG2789">
    <property type="taxonomic scope" value="Eukaryota"/>
</dbReference>
<dbReference type="OrthoDB" id="21471at2759"/>
<dbReference type="Proteomes" id="UP000002866">
    <property type="component" value="Chromosome 2"/>
</dbReference>
<dbReference type="InterPro" id="IPR039301">
    <property type="entry name" value="Sip5/DA2"/>
</dbReference>
<evidence type="ECO:0000313" key="4">
    <source>
        <dbReference type="Proteomes" id="UP000002866"/>
    </source>
</evidence>
<feature type="compositionally biased region" description="Low complexity" evidence="2">
    <location>
        <begin position="142"/>
        <end position="172"/>
    </location>
</feature>
<dbReference type="KEGG" id="tbl:TBLA_0B09210"/>
<feature type="region of interest" description="Disordered" evidence="2">
    <location>
        <begin position="408"/>
        <end position="427"/>
    </location>
</feature>
<sequence length="639" mass="71444">MGNLATKLDSNNNNSTSNSSNNNNNTSNSSNNNNNNNSSSPMAAYSNAFRHASKIQNSKLQRLNIHAHRNIHSIMSPEEAPPQDTVYYTPHTPRHKKSHSKRPSPPSTSSLPQSSPPNNNRKSRAGSSFIGQILNEDSQDSNNNTANGANGNPSRTPSSASIMSNGSSNFSFDTHNNYIPKTIKDQERLREAHTLQLLVKYNESVDGGYLAPYGNYSFDKLDYDIGVVKNLIITRRLAPFYTPLDEFDPQYSDSELLRTIDNLPLHSFIPETLEKFEGVPIGNLKVANFDYLIDKSLSKPEQQLMHYQIFKARLYQKKRQWQLAENYIFINEKRIKSKKKHGVQISHADKNLFSDDLKLTIYKNGQECPICFMYYPGPFNYSVCCKQPICTECFVQLKRAPPHFPHEQIDENGNDIGSIPEDQRDPNSLISEPTDCPYCATNNFRVSYIPPTNRRTGIGGIPPAIYKSPPHNEIEIQDITTTTSETSANSLNSNTAVSSNSITATSASVSNIDSLLEDELSSLITATETSSAAAMTAAALTTKTLSSTSLTSQNSMVHHREYFVSSDTIRPNWKENLAREKYKLARKSVNAAAIHLRNQLLESDRFSRNSSTSATLMEPSVDELEQHMIQEAIRQSLQD</sequence>
<accession>I2H035</accession>
<evidence type="ECO:0000313" key="3">
    <source>
        <dbReference type="EMBL" id="CCH59737.1"/>
    </source>
</evidence>
<feature type="region of interest" description="Disordered" evidence="2">
    <location>
        <begin position="73"/>
        <end position="173"/>
    </location>
</feature>
<dbReference type="PANTHER" id="PTHR31315:SF1">
    <property type="entry name" value="PROTEIN SIP5"/>
    <property type="match status" value="1"/>
</dbReference>
<dbReference type="PANTHER" id="PTHR31315">
    <property type="entry name" value="PROTEIN SIP5"/>
    <property type="match status" value="1"/>
</dbReference>
<comment type="similarity">
    <text evidence="1">Belongs to the SIP5 family.</text>
</comment>
<proteinExistence type="inferred from homology"/>
<feature type="compositionally biased region" description="Low complexity" evidence="2">
    <location>
        <begin position="107"/>
        <end position="120"/>
    </location>
</feature>
<name>I2H035_HENB6</name>
<dbReference type="EMBL" id="HE806317">
    <property type="protein sequence ID" value="CCH59737.1"/>
    <property type="molecule type" value="Genomic_DNA"/>
</dbReference>